<keyword evidence="1" id="KW-0472">Membrane</keyword>
<gene>
    <name evidence="2" type="ORF">FPE_LOCUS31314</name>
</gene>
<name>A0AAD2A8W0_9LAMI</name>
<dbReference type="InterPro" id="IPR008949">
    <property type="entry name" value="Isoprenoid_synthase_dom_sf"/>
</dbReference>
<reference evidence="2" key="1">
    <citation type="submission" date="2023-05" db="EMBL/GenBank/DDBJ databases">
        <authorList>
            <person name="Huff M."/>
        </authorList>
    </citation>
    <scope>NUCLEOTIDE SEQUENCE</scope>
</reference>
<evidence type="ECO:0000313" key="3">
    <source>
        <dbReference type="Proteomes" id="UP000834106"/>
    </source>
</evidence>
<evidence type="ECO:0000256" key="1">
    <source>
        <dbReference type="SAM" id="Phobius"/>
    </source>
</evidence>
<accession>A0AAD2A8W0</accession>
<dbReference type="Gene3D" id="1.10.600.10">
    <property type="entry name" value="Farnesyl Diphosphate Synthase"/>
    <property type="match status" value="1"/>
</dbReference>
<keyword evidence="1" id="KW-1133">Transmembrane helix</keyword>
<organism evidence="2 3">
    <name type="scientific">Fraxinus pennsylvanica</name>
    <dbReference type="NCBI Taxonomy" id="56036"/>
    <lineage>
        <taxon>Eukaryota</taxon>
        <taxon>Viridiplantae</taxon>
        <taxon>Streptophyta</taxon>
        <taxon>Embryophyta</taxon>
        <taxon>Tracheophyta</taxon>
        <taxon>Spermatophyta</taxon>
        <taxon>Magnoliopsida</taxon>
        <taxon>eudicotyledons</taxon>
        <taxon>Gunneridae</taxon>
        <taxon>Pentapetalae</taxon>
        <taxon>asterids</taxon>
        <taxon>lamiids</taxon>
        <taxon>Lamiales</taxon>
        <taxon>Oleaceae</taxon>
        <taxon>Oleeae</taxon>
        <taxon>Fraxinus</taxon>
    </lineage>
</organism>
<keyword evidence="1" id="KW-0812">Transmembrane</keyword>
<dbReference type="Proteomes" id="UP000834106">
    <property type="component" value="Chromosome 20"/>
</dbReference>
<keyword evidence="3" id="KW-1185">Reference proteome</keyword>
<sequence>MDNHFKGFVGPAVNLARTTQFIYLYGDGFGVPRLETKRNLSSLVVEPIPLQYFSPPRLQHPSLFLSPAATILQVVKPFTLAIAIPFFSLYARHRRQIQIQATFVTNCCFFALSQPLFCCYCPREKGQYKNPTKIVLLLVNLAFPLYLEVPGAK</sequence>
<evidence type="ECO:0000313" key="2">
    <source>
        <dbReference type="EMBL" id="CAI9783884.1"/>
    </source>
</evidence>
<dbReference type="EMBL" id="OU503055">
    <property type="protein sequence ID" value="CAI9783884.1"/>
    <property type="molecule type" value="Genomic_DNA"/>
</dbReference>
<dbReference type="AlphaFoldDB" id="A0AAD2A8W0"/>
<feature type="transmembrane region" description="Helical" evidence="1">
    <location>
        <begin position="64"/>
        <end position="90"/>
    </location>
</feature>
<proteinExistence type="predicted"/>
<protein>
    <submittedName>
        <fullName evidence="2">Uncharacterized protein</fullName>
    </submittedName>
</protein>